<organism evidence="2 3">
    <name type="scientific">Hyphomicrobium denitrificans 1NES1</name>
    <dbReference type="NCBI Taxonomy" id="670307"/>
    <lineage>
        <taxon>Bacteria</taxon>
        <taxon>Pseudomonadati</taxon>
        <taxon>Pseudomonadota</taxon>
        <taxon>Alphaproteobacteria</taxon>
        <taxon>Hyphomicrobiales</taxon>
        <taxon>Hyphomicrobiaceae</taxon>
        <taxon>Hyphomicrobium</taxon>
    </lineage>
</organism>
<dbReference type="STRING" id="670307.HYPDE_22938"/>
<dbReference type="KEGG" id="hdt:HYPDE_22938"/>
<keyword evidence="3" id="KW-1185">Reference proteome</keyword>
<accession>N0AYR0</accession>
<reference evidence="2 3" key="1">
    <citation type="journal article" date="2013" name="Genome Announc.">
        <title>Genome sequences for three denitrifying bacterial strains isolated from a uranium- and nitrate-contaminated subsurface environment.</title>
        <authorList>
            <person name="Venkatramanan R."/>
            <person name="Prakash O."/>
            <person name="Woyke T."/>
            <person name="Chain P."/>
            <person name="Goodwin L.A."/>
            <person name="Watson D."/>
            <person name="Brooks S."/>
            <person name="Kostka J.E."/>
            <person name="Green S.J."/>
        </authorList>
    </citation>
    <scope>NUCLEOTIDE SEQUENCE [LARGE SCALE GENOMIC DNA]</scope>
    <source>
        <strain evidence="2 3">1NES1</strain>
    </source>
</reference>
<evidence type="ECO:0000256" key="1">
    <source>
        <dbReference type="SAM" id="MobiDB-lite"/>
    </source>
</evidence>
<evidence type="ECO:0000313" key="2">
    <source>
        <dbReference type="EMBL" id="AGK56274.1"/>
    </source>
</evidence>
<dbReference type="Proteomes" id="UP000005952">
    <property type="component" value="Chromosome"/>
</dbReference>
<protein>
    <submittedName>
        <fullName evidence="2">Uncharacterized protein</fullName>
    </submittedName>
</protein>
<dbReference type="AlphaFoldDB" id="N0AYR0"/>
<dbReference type="EMBL" id="CP005587">
    <property type="protein sequence ID" value="AGK56274.1"/>
    <property type="molecule type" value="Genomic_DNA"/>
</dbReference>
<name>N0AYR0_9HYPH</name>
<proteinExistence type="predicted"/>
<feature type="region of interest" description="Disordered" evidence="1">
    <location>
        <begin position="1"/>
        <end position="27"/>
    </location>
</feature>
<gene>
    <name evidence="2" type="ORF">HYPDE_22938</name>
</gene>
<sequence length="66" mass="7520">MERAHFLSDAVQNHSTEHHRSMEIGHLSPSNYAGHARVIVVQNVPHADLETHTFLNEVMEYISKLS</sequence>
<dbReference type="HOGENOM" id="CLU_2825280_0_0_5"/>
<evidence type="ECO:0000313" key="3">
    <source>
        <dbReference type="Proteomes" id="UP000005952"/>
    </source>
</evidence>